<reference evidence="2 3" key="1">
    <citation type="submission" date="2016-08" db="EMBL/GenBank/DDBJ databases">
        <title>Genomes of anaerobic fungi encode conserved fungal cellulosomes for biomass hydrolysis.</title>
        <authorList>
            <consortium name="DOE Joint Genome Institute"/>
            <person name="Haitjema C.H."/>
            <person name="Gilmore S.P."/>
            <person name="Henske J.K."/>
            <person name="Solomon K.V."/>
            <person name="De Groot R."/>
            <person name="Kuo A."/>
            <person name="Mondo S.J."/>
            <person name="Salamov A.A."/>
            <person name="Labutti K."/>
            <person name="Zhao Z."/>
            <person name="Chiniquy J."/>
            <person name="Barry K."/>
            <person name="Brewer H.M."/>
            <person name="Purvine S.O."/>
            <person name="Wright A.T."/>
            <person name="Boxma B."/>
            <person name="Van Alen T."/>
            <person name="Hackstein J.H."/>
            <person name="Baker S.E."/>
            <person name="Grigoriev I.V."/>
            <person name="O'Malley M.A."/>
        </authorList>
    </citation>
    <scope>NUCLEOTIDE SEQUENCE [LARGE SCALE GENOMIC DNA]</scope>
    <source>
        <strain evidence="3">finn</strain>
    </source>
</reference>
<reference evidence="2 3" key="2">
    <citation type="submission" date="2016-08" db="EMBL/GenBank/DDBJ databases">
        <title>Pervasive Adenine N6-methylation of Active Genes in Fungi.</title>
        <authorList>
            <consortium name="DOE Joint Genome Institute"/>
            <person name="Mondo S.J."/>
            <person name="Dannebaum R.O."/>
            <person name="Kuo R.C."/>
            <person name="Labutti K."/>
            <person name="Haridas S."/>
            <person name="Kuo A."/>
            <person name="Salamov A."/>
            <person name="Ahrendt S.R."/>
            <person name="Lipzen A."/>
            <person name="Sullivan W."/>
            <person name="Andreopoulos W.B."/>
            <person name="Clum A."/>
            <person name="Lindquist E."/>
            <person name="Daum C."/>
            <person name="Ramamoorthy G.K."/>
            <person name="Gryganskyi A."/>
            <person name="Culley D."/>
            <person name="Magnuson J.K."/>
            <person name="James T.Y."/>
            <person name="O'Malley M.A."/>
            <person name="Stajich J.E."/>
            <person name="Spatafora J.W."/>
            <person name="Visel A."/>
            <person name="Grigoriev I.V."/>
        </authorList>
    </citation>
    <scope>NUCLEOTIDE SEQUENCE [LARGE SCALE GENOMIC DNA]</scope>
    <source>
        <strain evidence="3">finn</strain>
    </source>
</reference>
<dbReference type="AlphaFoldDB" id="A0A1Y1VEK9"/>
<dbReference type="GO" id="GO:0004252">
    <property type="term" value="F:serine-type endopeptidase activity"/>
    <property type="evidence" value="ECO:0007669"/>
    <property type="project" value="InterPro"/>
</dbReference>
<keyword evidence="3" id="KW-1185">Reference proteome</keyword>
<dbReference type="EMBL" id="MCFH01000012">
    <property type="protein sequence ID" value="ORX53750.1"/>
    <property type="molecule type" value="Genomic_DNA"/>
</dbReference>
<evidence type="ECO:0000256" key="1">
    <source>
        <dbReference type="PROSITE-ProRule" id="PRU01240"/>
    </source>
</evidence>
<dbReference type="Gene3D" id="3.40.50.200">
    <property type="entry name" value="Peptidase S8/S53 domain"/>
    <property type="match status" value="1"/>
</dbReference>
<evidence type="ECO:0000313" key="3">
    <source>
        <dbReference type="Proteomes" id="UP000193719"/>
    </source>
</evidence>
<dbReference type="GO" id="GO:0006508">
    <property type="term" value="P:proteolysis"/>
    <property type="evidence" value="ECO:0007669"/>
    <property type="project" value="InterPro"/>
</dbReference>
<accession>A0A1Y1VEK9</accession>
<dbReference type="PROSITE" id="PS51892">
    <property type="entry name" value="SUBTILASE"/>
    <property type="match status" value="1"/>
</dbReference>
<organism evidence="2 3">
    <name type="scientific">Piromyces finnis</name>
    <dbReference type="NCBI Taxonomy" id="1754191"/>
    <lineage>
        <taxon>Eukaryota</taxon>
        <taxon>Fungi</taxon>
        <taxon>Fungi incertae sedis</taxon>
        <taxon>Chytridiomycota</taxon>
        <taxon>Chytridiomycota incertae sedis</taxon>
        <taxon>Neocallimastigomycetes</taxon>
        <taxon>Neocallimastigales</taxon>
        <taxon>Neocallimastigaceae</taxon>
        <taxon>Piromyces</taxon>
    </lineage>
</organism>
<comment type="caution">
    <text evidence="2">The sequence shown here is derived from an EMBL/GenBank/DDBJ whole genome shotgun (WGS) entry which is preliminary data.</text>
</comment>
<dbReference type="OrthoDB" id="3915838at2759"/>
<sequence>WKNVRIKRNTDLHLSLISQGKFNSYSFENYDTNYYYPKSSGKGVDIYILDSDFNFNQSEYFNSNERETKCLGIFRNGTLVKSEDCSMPNDPHGELVADAVGGIKHGVAERANIY</sequence>
<evidence type="ECO:0008006" key="4">
    <source>
        <dbReference type="Google" id="ProtNLM"/>
    </source>
</evidence>
<proteinExistence type="inferred from homology"/>
<dbReference type="Proteomes" id="UP000193719">
    <property type="component" value="Unassembled WGS sequence"/>
</dbReference>
<evidence type="ECO:0000313" key="2">
    <source>
        <dbReference type="EMBL" id="ORX53750.1"/>
    </source>
</evidence>
<feature type="non-terminal residue" evidence="2">
    <location>
        <position position="114"/>
    </location>
</feature>
<gene>
    <name evidence="2" type="ORF">BCR36DRAFT_216688</name>
</gene>
<dbReference type="InterPro" id="IPR036852">
    <property type="entry name" value="Peptidase_S8/S53_dom_sf"/>
</dbReference>
<feature type="non-terminal residue" evidence="2">
    <location>
        <position position="1"/>
    </location>
</feature>
<comment type="caution">
    <text evidence="1">Lacks conserved residue(s) required for the propagation of feature annotation.</text>
</comment>
<name>A0A1Y1VEK9_9FUNG</name>
<dbReference type="SUPFAM" id="SSF52743">
    <property type="entry name" value="Subtilisin-like"/>
    <property type="match status" value="1"/>
</dbReference>
<protein>
    <recommendedName>
        <fullName evidence="4">Peptidase S8/S53 domain-containing protein</fullName>
    </recommendedName>
</protein>
<comment type="similarity">
    <text evidence="1">Belongs to the peptidase S8 family.</text>
</comment>